<keyword evidence="5" id="KW-0902">Two-component regulatory system</keyword>
<keyword evidence="4" id="KW-0418">Kinase</keyword>
<dbReference type="Proteomes" id="UP000438914">
    <property type="component" value="Unassembled WGS sequence"/>
</dbReference>
<dbReference type="EMBL" id="VUNG01000037">
    <property type="protein sequence ID" value="MST85415.1"/>
    <property type="molecule type" value="Genomic_DNA"/>
</dbReference>
<dbReference type="GO" id="GO:0000160">
    <property type="term" value="P:phosphorelay signal transduction system"/>
    <property type="evidence" value="ECO:0007669"/>
    <property type="project" value="UniProtKB-KW"/>
</dbReference>
<dbReference type="InterPro" id="IPR003594">
    <property type="entry name" value="HATPase_dom"/>
</dbReference>
<dbReference type="SUPFAM" id="SSF48452">
    <property type="entry name" value="TPR-like"/>
    <property type="match status" value="1"/>
</dbReference>
<dbReference type="PROSITE" id="PS50109">
    <property type="entry name" value="HIS_KIN"/>
    <property type="match status" value="1"/>
</dbReference>
<dbReference type="InterPro" id="IPR005467">
    <property type="entry name" value="His_kinase_dom"/>
</dbReference>
<dbReference type="Pfam" id="PF17139">
    <property type="entry name" value="DUF5112"/>
    <property type="match status" value="1"/>
</dbReference>
<dbReference type="PANTHER" id="PTHR43711">
    <property type="entry name" value="TWO-COMPONENT HISTIDINE KINASE"/>
    <property type="match status" value="1"/>
</dbReference>
<dbReference type="InterPro" id="IPR033405">
    <property type="entry name" value="DUF5112"/>
</dbReference>
<dbReference type="InterPro" id="IPR036890">
    <property type="entry name" value="HATPase_C_sf"/>
</dbReference>
<evidence type="ECO:0000256" key="6">
    <source>
        <dbReference type="SAM" id="Phobius"/>
    </source>
</evidence>
<gene>
    <name evidence="8" type="ORF">FYJ73_12195</name>
</gene>
<keyword evidence="6" id="KW-1133">Transmembrane helix</keyword>
<dbReference type="InterPro" id="IPR033406">
    <property type="entry name" value="DUF5113"/>
</dbReference>
<sequence length="1122" mass="129518">MLALAVLLPVLYSCSGKKQERIDQLNGQSYAWHYRNLDSAEVYARWALKEADNKGDGAAEAYNNLAFVDIARMKYRNAWRLLKQVPELTDNQIEILISDVQLMRLCQRESFNKEFYDYHERALRCIQRFQKESYRLSDHQQRRLLYAQSEFQIVTSTYYYYVGLNHQAAQAIQDMSSWNQLIQDTAQYINYCYNVGAGGIILGGTKQDIAQSEFEYLIQAYVLAQRCDMPFWEAQIIQAISEHIQDPSMRKLLISNNVPAFKYINTYDMPDSLLAGNLALRALQIFTEYGDVYQVAGANRTLAECYWYIHDYRSALICLQRALAIKAVHQAPDLVASIRERLSLVYSAVDDKANSDRNRNIYLDIQERSRQDRQLEARASQLNYSSRQLNIMLVAVVLMILVFVALLFVFDAKRRRSDKAFSLDTLLEPLRNWQRENEKRNRLMNENINEMKEQLTIGKLHLQQHKRKNLDARAKVQLVNSILPFIDRMVYVVHQLKQEKESHQEKRDADWKKRNYDYLMEITDSINDYNSILTQWIQMRQGDVSLKIESFDLQDLFDMVERSRASFRIKGIDLQVKPTDLKVKADKTLTLFMINTIADNARKFSNEGGVVKVEANGMPDYVEISVEDNGPGMTKEKLSHIFDRTYTGGHGFGLKNCNGIIEKYKKMSRIFSVASIGAESELGKGTRVFFRLPYGFRRALTLLFLLFTTLLPAFSTPSAPRRGYANESKAAAYADSTYYCNIRGEYERALRFADSCRAVLSPSDTVILLDVSNETAVAALALHQWKLYEKSNSVYTSLFRQASADSSLPDYVRTMQRSENNKTVAIILLVLLLLTILPAYYFLYYRHQLDYQSCIDRIRKMNQLLTSDLSDEQKLKGIDRLADFASFDLREEQLATLSNIVQTVRQAELDAIQGQLRQADDLEFAEDEQRRLNLETARLHVSNSVLDNCLSAFKHETMYYPSRIRQLVQESPDSIDDIAEVVDYYHDLYVVLAQQAMRQVPTIRLDDEMVDYFFDLLGDVNDRKAPAVMSKTLDDGYLKMQCLLSQRHDDAEACRALFTPYTSDLRFLLCRQIVREMGEATNQRACGLSAHVGKEGILIEVIMPARLNERCLIAMKNNHIQI</sequence>
<organism evidence="8 9">
    <name type="scientific">Hallella mizrahii</name>
    <dbReference type="NCBI Taxonomy" id="2606637"/>
    <lineage>
        <taxon>Bacteria</taxon>
        <taxon>Pseudomonadati</taxon>
        <taxon>Bacteroidota</taxon>
        <taxon>Bacteroidia</taxon>
        <taxon>Bacteroidales</taxon>
        <taxon>Prevotellaceae</taxon>
        <taxon>Hallella</taxon>
    </lineage>
</organism>
<dbReference type="Gene3D" id="1.25.40.10">
    <property type="entry name" value="Tetratricopeptide repeat domain"/>
    <property type="match status" value="1"/>
</dbReference>
<evidence type="ECO:0000256" key="2">
    <source>
        <dbReference type="ARBA" id="ARBA00012438"/>
    </source>
</evidence>
<dbReference type="SMART" id="SM00387">
    <property type="entry name" value="HATPase_c"/>
    <property type="match status" value="1"/>
</dbReference>
<evidence type="ECO:0000313" key="8">
    <source>
        <dbReference type="EMBL" id="MST85415.1"/>
    </source>
</evidence>
<evidence type="ECO:0000313" key="9">
    <source>
        <dbReference type="Proteomes" id="UP000438914"/>
    </source>
</evidence>
<evidence type="ECO:0000256" key="5">
    <source>
        <dbReference type="ARBA" id="ARBA00023012"/>
    </source>
</evidence>
<evidence type="ECO:0000256" key="3">
    <source>
        <dbReference type="ARBA" id="ARBA00022679"/>
    </source>
</evidence>
<comment type="caution">
    <text evidence="8">The sequence shown here is derived from an EMBL/GenBank/DDBJ whole genome shotgun (WGS) entry which is preliminary data.</text>
</comment>
<dbReference type="AlphaFoldDB" id="A0A7K0KIW8"/>
<evidence type="ECO:0000256" key="4">
    <source>
        <dbReference type="ARBA" id="ARBA00022777"/>
    </source>
</evidence>
<feature type="transmembrane region" description="Helical" evidence="6">
    <location>
        <begin position="696"/>
        <end position="714"/>
    </location>
</feature>
<reference evidence="8 9" key="1">
    <citation type="submission" date="2019-08" db="EMBL/GenBank/DDBJ databases">
        <title>In-depth cultivation of the pig gut microbiome towards novel bacterial diversity and tailored functional studies.</title>
        <authorList>
            <person name="Wylensek D."/>
            <person name="Hitch T.C.A."/>
            <person name="Clavel T."/>
        </authorList>
    </citation>
    <scope>NUCLEOTIDE SEQUENCE [LARGE SCALE GENOMIC DNA]</scope>
    <source>
        <strain evidence="8 9">LKV-178-WT-2A</strain>
    </source>
</reference>
<name>A0A7K0KIW8_9BACT</name>
<dbReference type="InterPro" id="IPR050736">
    <property type="entry name" value="Sensor_HK_Regulatory"/>
</dbReference>
<dbReference type="SUPFAM" id="SSF55874">
    <property type="entry name" value="ATPase domain of HSP90 chaperone/DNA topoisomerase II/histidine kinase"/>
    <property type="match status" value="1"/>
</dbReference>
<dbReference type="Pfam" id="PF02518">
    <property type="entry name" value="HATPase_c"/>
    <property type="match status" value="1"/>
</dbReference>
<keyword evidence="6" id="KW-0472">Membrane</keyword>
<dbReference type="PANTHER" id="PTHR43711:SF31">
    <property type="entry name" value="HISTIDINE KINASE"/>
    <property type="match status" value="1"/>
</dbReference>
<keyword evidence="6" id="KW-0812">Transmembrane</keyword>
<feature type="transmembrane region" description="Helical" evidence="6">
    <location>
        <begin position="389"/>
        <end position="410"/>
    </location>
</feature>
<dbReference type="InterPro" id="IPR011990">
    <property type="entry name" value="TPR-like_helical_dom_sf"/>
</dbReference>
<accession>A0A7K0KIW8</accession>
<evidence type="ECO:0000256" key="1">
    <source>
        <dbReference type="ARBA" id="ARBA00000085"/>
    </source>
</evidence>
<feature type="domain" description="Histidine kinase" evidence="7">
    <location>
        <begin position="491"/>
        <end position="696"/>
    </location>
</feature>
<dbReference type="EC" id="2.7.13.3" evidence="2"/>
<dbReference type="CDD" id="cd00075">
    <property type="entry name" value="HATPase"/>
    <property type="match status" value="1"/>
</dbReference>
<dbReference type="GO" id="GO:0004673">
    <property type="term" value="F:protein histidine kinase activity"/>
    <property type="evidence" value="ECO:0007669"/>
    <property type="project" value="UniProtKB-EC"/>
</dbReference>
<proteinExistence type="predicted"/>
<dbReference type="Pfam" id="PF17140">
    <property type="entry name" value="DUF5113"/>
    <property type="match status" value="2"/>
</dbReference>
<keyword evidence="3" id="KW-0808">Transferase</keyword>
<protein>
    <recommendedName>
        <fullName evidence="2">histidine kinase</fullName>
        <ecNumber evidence="2">2.7.13.3</ecNumber>
    </recommendedName>
</protein>
<dbReference type="Gene3D" id="3.30.565.10">
    <property type="entry name" value="Histidine kinase-like ATPase, C-terminal domain"/>
    <property type="match status" value="1"/>
</dbReference>
<comment type="catalytic activity">
    <reaction evidence="1">
        <text>ATP + protein L-histidine = ADP + protein N-phospho-L-histidine.</text>
        <dbReference type="EC" id="2.7.13.3"/>
    </reaction>
</comment>
<evidence type="ECO:0000259" key="7">
    <source>
        <dbReference type="PROSITE" id="PS50109"/>
    </source>
</evidence>
<keyword evidence="9" id="KW-1185">Reference proteome</keyword>
<feature type="transmembrane region" description="Helical" evidence="6">
    <location>
        <begin position="823"/>
        <end position="843"/>
    </location>
</feature>